<dbReference type="PATRIC" id="fig|1365965.3.peg.298"/>
<protein>
    <recommendedName>
        <fullName evidence="2">histidine kinase</fullName>
        <ecNumber evidence="2">2.7.13.3</ecNumber>
    </recommendedName>
</protein>
<keyword evidence="3" id="KW-0597">Phosphoprotein</keyword>
<dbReference type="PANTHER" id="PTHR24421">
    <property type="entry name" value="NITRATE/NITRITE SENSOR PROTEIN NARX-RELATED"/>
    <property type="match status" value="1"/>
</dbReference>
<dbReference type="GO" id="GO:0046983">
    <property type="term" value="F:protein dimerization activity"/>
    <property type="evidence" value="ECO:0007669"/>
    <property type="project" value="InterPro"/>
</dbReference>
<dbReference type="PANTHER" id="PTHR24421:SF10">
    <property type="entry name" value="NITRATE_NITRITE SENSOR PROTEIN NARQ"/>
    <property type="match status" value="1"/>
</dbReference>
<keyword evidence="6 11" id="KW-0418">Kinase</keyword>
<dbReference type="InterPro" id="IPR036890">
    <property type="entry name" value="HATPase_C_sf"/>
</dbReference>
<keyword evidence="9" id="KW-0812">Transmembrane</keyword>
<evidence type="ECO:0000313" key="11">
    <source>
        <dbReference type="EMBL" id="KOA42807.1"/>
    </source>
</evidence>
<evidence type="ECO:0000313" key="12">
    <source>
        <dbReference type="Proteomes" id="UP000037193"/>
    </source>
</evidence>
<evidence type="ECO:0000256" key="6">
    <source>
        <dbReference type="ARBA" id="ARBA00022777"/>
    </source>
</evidence>
<keyword evidence="8" id="KW-0902">Two-component regulatory system</keyword>
<comment type="caution">
    <text evidence="11">The sequence shown here is derived from an EMBL/GenBank/DDBJ whole genome shotgun (WGS) entry which is preliminary data.</text>
</comment>
<dbReference type="AlphaFoldDB" id="A0A0L7B5S0"/>
<sequence length="448" mass="48457">MRVLAEKVSLLVLGPTLALLVGTRFDGFFIAGLLLAVSIAGLVEWLRPAAQWSWVLCAAFLAIAVTLPSWCAFMPLIAYDMARLPAVASPETRAAASDRFPSASPSPASRRSFADAVRTVPWLPAAVRWIWVLPLLTLWFTRGSDCLQTLAMALVALLGFVLGRARVSSDVARCALLRAQDMARESTRSNRLRIADIDEERAQSVRMAILGERTRIAREIHDNVGHLLTRAIMQAQAGKTVAEATNDTVAAQGFATLGTTLDDAMTMVRRSVHDLEDDGTDFAAQINDAVTSFDGISPGFAVTLANDIAKAPAPVSRCFATVIREALSNVVHHSAAHEASVTLRDFPAFWQLVIQDPGPSMPKSDEFQTTATQPRTMRATRVGSRLAADGAADMRGSADELMRGMGLADIESRVRALGGTAVCGPYEGGWRVFVSVPKQRWTIESREQ</sequence>
<dbReference type="Gene3D" id="3.30.565.10">
    <property type="entry name" value="Histidine kinase-like ATPase, C-terminal domain"/>
    <property type="match status" value="1"/>
</dbReference>
<feature type="transmembrane region" description="Helical" evidence="9">
    <location>
        <begin position="28"/>
        <end position="46"/>
    </location>
</feature>
<evidence type="ECO:0000256" key="7">
    <source>
        <dbReference type="ARBA" id="ARBA00022840"/>
    </source>
</evidence>
<evidence type="ECO:0000256" key="2">
    <source>
        <dbReference type="ARBA" id="ARBA00012438"/>
    </source>
</evidence>
<keyword evidence="9" id="KW-1133">Transmembrane helix</keyword>
<dbReference type="RefSeq" id="WP_019728057.1">
    <property type="nucleotide sequence ID" value="NZ_AVQD01000003.1"/>
</dbReference>
<reference evidence="11 12" key="1">
    <citation type="journal article" date="2015" name="Int J Genomics">
        <title>Comparative Genomics Revealed Genetic Diversity and Species/Strain-Level Differences in Carbohydrate Metabolism of Three Probiotic Bifidobacterial Species.</title>
        <authorList>
            <person name="Odamaki T."/>
            <person name="Horigome A."/>
            <person name="Sugahara H."/>
            <person name="Hashikura N."/>
            <person name="Minami J."/>
            <person name="Xiao J.Z."/>
            <person name="Abe F."/>
        </authorList>
    </citation>
    <scope>NUCLEOTIDE SEQUENCE [LARGE SCALE GENOMIC DNA]</scope>
    <source>
        <strain evidence="11 12">MCC 1128</strain>
    </source>
</reference>
<name>A0A0L7B5S0_BIFBR</name>
<feature type="transmembrane region" description="Helical" evidence="9">
    <location>
        <begin position="53"/>
        <end position="77"/>
    </location>
</feature>
<evidence type="ECO:0000256" key="9">
    <source>
        <dbReference type="SAM" id="Phobius"/>
    </source>
</evidence>
<evidence type="ECO:0000256" key="1">
    <source>
        <dbReference type="ARBA" id="ARBA00000085"/>
    </source>
</evidence>
<keyword evidence="9" id="KW-0472">Membrane</keyword>
<evidence type="ECO:0000256" key="4">
    <source>
        <dbReference type="ARBA" id="ARBA00022679"/>
    </source>
</evidence>
<comment type="catalytic activity">
    <reaction evidence="1">
        <text>ATP + protein L-histidine = ADP + protein N-phospho-L-histidine.</text>
        <dbReference type="EC" id="2.7.13.3"/>
    </reaction>
</comment>
<keyword evidence="7" id="KW-0067">ATP-binding</keyword>
<dbReference type="InterPro" id="IPR011712">
    <property type="entry name" value="Sig_transdc_His_kin_sub3_dim/P"/>
</dbReference>
<dbReference type="GO" id="GO:0000155">
    <property type="term" value="F:phosphorelay sensor kinase activity"/>
    <property type="evidence" value="ECO:0007669"/>
    <property type="project" value="InterPro"/>
</dbReference>
<evidence type="ECO:0000256" key="3">
    <source>
        <dbReference type="ARBA" id="ARBA00022553"/>
    </source>
</evidence>
<proteinExistence type="predicted"/>
<dbReference type="Gene3D" id="1.20.5.1930">
    <property type="match status" value="1"/>
</dbReference>
<dbReference type="EC" id="2.7.13.3" evidence="2"/>
<dbReference type="SUPFAM" id="SSF55874">
    <property type="entry name" value="ATPase domain of HSP90 chaperone/DNA topoisomerase II/histidine kinase"/>
    <property type="match status" value="1"/>
</dbReference>
<keyword evidence="5" id="KW-0547">Nucleotide-binding</keyword>
<feature type="domain" description="Signal transduction histidine kinase subgroup 3 dimerisation and phosphoacceptor" evidence="10">
    <location>
        <begin position="212"/>
        <end position="277"/>
    </location>
</feature>
<evidence type="ECO:0000259" key="10">
    <source>
        <dbReference type="Pfam" id="PF07730"/>
    </source>
</evidence>
<dbReference type="GO" id="GO:0005524">
    <property type="term" value="F:ATP binding"/>
    <property type="evidence" value="ECO:0007669"/>
    <property type="project" value="UniProtKB-KW"/>
</dbReference>
<dbReference type="GO" id="GO:0016020">
    <property type="term" value="C:membrane"/>
    <property type="evidence" value="ECO:0007669"/>
    <property type="project" value="InterPro"/>
</dbReference>
<dbReference type="Proteomes" id="UP000037193">
    <property type="component" value="Unassembled WGS sequence"/>
</dbReference>
<gene>
    <name evidence="11" type="ORF">BBM1128_01470</name>
</gene>
<evidence type="ECO:0000256" key="8">
    <source>
        <dbReference type="ARBA" id="ARBA00023012"/>
    </source>
</evidence>
<organism evidence="11 12">
    <name type="scientific">Bifidobacterium breve MCC 1128</name>
    <dbReference type="NCBI Taxonomy" id="1365965"/>
    <lineage>
        <taxon>Bacteria</taxon>
        <taxon>Bacillati</taxon>
        <taxon>Actinomycetota</taxon>
        <taxon>Actinomycetes</taxon>
        <taxon>Bifidobacteriales</taxon>
        <taxon>Bifidobacteriaceae</taxon>
        <taxon>Bifidobacterium</taxon>
    </lineage>
</organism>
<evidence type="ECO:0000256" key="5">
    <source>
        <dbReference type="ARBA" id="ARBA00022741"/>
    </source>
</evidence>
<dbReference type="Pfam" id="PF07730">
    <property type="entry name" value="HisKA_3"/>
    <property type="match status" value="1"/>
</dbReference>
<accession>A0A0L7B5S0</accession>
<keyword evidence="4" id="KW-0808">Transferase</keyword>
<dbReference type="EMBL" id="AVQD01000003">
    <property type="protein sequence ID" value="KOA42807.1"/>
    <property type="molecule type" value="Genomic_DNA"/>
</dbReference>
<dbReference type="InterPro" id="IPR050482">
    <property type="entry name" value="Sensor_HK_TwoCompSys"/>
</dbReference>